<dbReference type="EMBL" id="JAGZMU010000002">
    <property type="protein sequence ID" value="MBS4893075.1"/>
    <property type="molecule type" value="Genomic_DNA"/>
</dbReference>
<keyword evidence="6 8" id="KW-1133">Transmembrane helix</keyword>
<evidence type="ECO:0000256" key="1">
    <source>
        <dbReference type="ARBA" id="ARBA00004651"/>
    </source>
</evidence>
<dbReference type="GO" id="GO:0022857">
    <property type="term" value="F:transmembrane transporter activity"/>
    <property type="evidence" value="ECO:0007669"/>
    <property type="project" value="InterPro"/>
</dbReference>
<dbReference type="AlphaFoldDB" id="A0A2I1TGF0"/>
<keyword evidence="5 8" id="KW-0812">Transmembrane</keyword>
<accession>A0A2I1TGF0</accession>
<feature type="transmembrane region" description="Helical" evidence="8">
    <location>
        <begin position="320"/>
        <end position="341"/>
    </location>
</feature>
<reference evidence="9" key="3">
    <citation type="submission" date="2021-02" db="EMBL/GenBank/DDBJ databases">
        <title>Infant gut strain persistence is associated with maternal origin, phylogeny, and functional potential including surface adhesion and iron acquisition.</title>
        <authorList>
            <person name="Lou Y.C."/>
        </authorList>
    </citation>
    <scope>NUCLEOTIDE SEQUENCE</scope>
    <source>
        <strain evidence="9">L3_108_031G1_dasL3_108_031G1_concoct_20</strain>
    </source>
</reference>
<dbReference type="OMA" id="WFLGGSR"/>
<dbReference type="Pfam" id="PF01032">
    <property type="entry name" value="FecCD"/>
    <property type="match status" value="1"/>
</dbReference>
<proteinExistence type="inferred from homology"/>
<dbReference type="InterPro" id="IPR000522">
    <property type="entry name" value="ABC_transptr_permease_BtuC"/>
</dbReference>
<evidence type="ECO:0000313" key="9">
    <source>
        <dbReference type="EMBL" id="MBS4893075.1"/>
    </source>
</evidence>
<evidence type="ECO:0000256" key="7">
    <source>
        <dbReference type="ARBA" id="ARBA00023136"/>
    </source>
</evidence>
<dbReference type="GO" id="GO:0033214">
    <property type="term" value="P:siderophore-iron import into cell"/>
    <property type="evidence" value="ECO:0007669"/>
    <property type="project" value="TreeGrafter"/>
</dbReference>
<evidence type="ECO:0000256" key="6">
    <source>
        <dbReference type="ARBA" id="ARBA00022989"/>
    </source>
</evidence>
<comment type="caution">
    <text evidence="9">The sequence shown here is derived from an EMBL/GenBank/DDBJ whole genome shotgun (WGS) entry which is preliminary data.</text>
</comment>
<dbReference type="InterPro" id="IPR037294">
    <property type="entry name" value="ABC_BtuC-like"/>
</dbReference>
<feature type="transmembrane region" description="Helical" evidence="8">
    <location>
        <begin position="254"/>
        <end position="278"/>
    </location>
</feature>
<feature type="transmembrane region" description="Helical" evidence="8">
    <location>
        <begin position="293"/>
        <end position="313"/>
    </location>
</feature>
<comment type="similarity">
    <text evidence="2">Belongs to the binding-protein-dependent transport system permease family. FecCD subfamily.</text>
</comment>
<feature type="transmembrane region" description="Helical" evidence="8">
    <location>
        <begin position="164"/>
        <end position="185"/>
    </location>
</feature>
<evidence type="ECO:0000256" key="2">
    <source>
        <dbReference type="ARBA" id="ARBA00007935"/>
    </source>
</evidence>
<keyword evidence="3" id="KW-0813">Transport</keyword>
<evidence type="ECO:0000256" key="4">
    <source>
        <dbReference type="ARBA" id="ARBA00022475"/>
    </source>
</evidence>
<gene>
    <name evidence="10" type="ORF">CYJ21_005980</name>
    <name evidence="9" type="ORF">KHZ90_04770</name>
</gene>
<evidence type="ECO:0000256" key="3">
    <source>
        <dbReference type="ARBA" id="ARBA00022448"/>
    </source>
</evidence>
<evidence type="ECO:0000313" key="11">
    <source>
        <dbReference type="Proteomes" id="UP000234197"/>
    </source>
</evidence>
<sequence length="349" mass="37573">MTETNNQYDYKKQSYKKLMFIIIGLIICAVSFVTDIIVGPASLTLSDVWLALTDPAEVSKNAYVIIWSIRLPTAIMALLVGASLGIAGAGMQTILDNPLSSPYTLGISAGAGFGASLMVVVGASALEFLGVFMVPFGAFVFASLTSFFIYSINKIKNFSSETMILAGIGMMFLFQALQSLMQYMASPEALQNIVFWTMGSLAKANWVNISIVLIVLAIMLPLMMRESWRLTALKLGDEKASGLGVNVESLRVKVFAFISIITAVAVSFVGTIGFIGIVGPHIARMLVGEDQRYFLPLSAVCGMAILSLASIASKMLVPGAMFPIGIVTAIIGVPFFFSLVLTRKRSYFK</sequence>
<reference evidence="11" key="1">
    <citation type="submission" date="2017-12" db="EMBL/GenBank/DDBJ databases">
        <title>Phylogenetic diversity of female urinary microbiome.</title>
        <authorList>
            <person name="Thomas-White K."/>
            <person name="Wolfe A.J."/>
        </authorList>
    </citation>
    <scope>NUCLEOTIDE SEQUENCE [LARGE SCALE GENOMIC DNA]</scope>
    <source>
        <strain evidence="11">UMB0138</strain>
    </source>
</reference>
<evidence type="ECO:0000256" key="5">
    <source>
        <dbReference type="ARBA" id="ARBA00022692"/>
    </source>
</evidence>
<feature type="transmembrane region" description="Helical" evidence="8">
    <location>
        <begin position="63"/>
        <end position="91"/>
    </location>
</feature>
<protein>
    <submittedName>
        <fullName evidence="9">Iron ABC transporter permease</fullName>
    </submittedName>
</protein>
<evidence type="ECO:0000313" key="10">
    <source>
        <dbReference type="EMBL" id="MEO9178494.1"/>
    </source>
</evidence>
<keyword evidence="4" id="KW-1003">Cell membrane</keyword>
<evidence type="ECO:0000256" key="8">
    <source>
        <dbReference type="SAM" id="Phobius"/>
    </source>
</evidence>
<name>A0A2I1TGF0_VEIPA</name>
<keyword evidence="7 8" id="KW-0472">Membrane</keyword>
<evidence type="ECO:0000313" key="12">
    <source>
        <dbReference type="Proteomes" id="UP000778864"/>
    </source>
</evidence>
<feature type="transmembrane region" description="Helical" evidence="8">
    <location>
        <begin position="20"/>
        <end position="43"/>
    </location>
</feature>
<dbReference type="GeneID" id="69652737"/>
<dbReference type="FunFam" id="1.10.3470.10:FF:000001">
    <property type="entry name" value="Vitamin B12 ABC transporter permease BtuC"/>
    <property type="match status" value="1"/>
</dbReference>
<dbReference type="PANTHER" id="PTHR30472">
    <property type="entry name" value="FERRIC ENTEROBACTIN TRANSPORT SYSTEM PERMEASE PROTEIN"/>
    <property type="match status" value="1"/>
</dbReference>
<dbReference type="CDD" id="cd06550">
    <property type="entry name" value="TM_ABC_iron-siderophores_like"/>
    <property type="match status" value="1"/>
</dbReference>
<dbReference type="GO" id="GO:0005886">
    <property type="term" value="C:plasma membrane"/>
    <property type="evidence" value="ECO:0007669"/>
    <property type="project" value="UniProtKB-SubCell"/>
</dbReference>
<dbReference type="Gene3D" id="1.10.3470.10">
    <property type="entry name" value="ABC transporter involved in vitamin B12 uptake, BtuC"/>
    <property type="match status" value="1"/>
</dbReference>
<reference evidence="10 11" key="4">
    <citation type="submission" date="2024-04" db="EMBL/GenBank/DDBJ databases">
        <title>Na.</title>
        <authorList>
            <person name="Choi B."/>
        </authorList>
    </citation>
    <scope>NUCLEOTIDE SEQUENCE [LARGE SCALE GENOMIC DNA]</scope>
    <source>
        <strain evidence="10 11">UMB0138</strain>
    </source>
</reference>
<dbReference type="RefSeq" id="WP_004697920.1">
    <property type="nucleotide sequence ID" value="NZ_CACRUG010000005.1"/>
</dbReference>
<dbReference type="Proteomes" id="UP000234197">
    <property type="component" value="Unassembled WGS sequence"/>
</dbReference>
<feature type="transmembrane region" description="Helical" evidence="8">
    <location>
        <begin position="132"/>
        <end position="152"/>
    </location>
</feature>
<dbReference type="PANTHER" id="PTHR30472:SF25">
    <property type="entry name" value="ABC TRANSPORTER PERMEASE PROTEIN MJ0876-RELATED"/>
    <property type="match status" value="1"/>
</dbReference>
<dbReference type="EMBL" id="PKMC02000006">
    <property type="protein sequence ID" value="MEO9178494.1"/>
    <property type="molecule type" value="Genomic_DNA"/>
</dbReference>
<feature type="transmembrane region" description="Helical" evidence="8">
    <location>
        <begin position="205"/>
        <end position="224"/>
    </location>
</feature>
<reference evidence="10" key="2">
    <citation type="submission" date="2017-12" db="EMBL/GenBank/DDBJ databases">
        <authorList>
            <person name="Thomas-White K."/>
            <person name="Wolfe A.J."/>
        </authorList>
    </citation>
    <scope>NUCLEOTIDE SEQUENCE</scope>
    <source>
        <strain evidence="10">UMB0138</strain>
    </source>
</reference>
<feature type="transmembrane region" description="Helical" evidence="8">
    <location>
        <begin position="103"/>
        <end position="126"/>
    </location>
</feature>
<comment type="subcellular location">
    <subcellularLocation>
        <location evidence="1">Cell membrane</location>
        <topology evidence="1">Multi-pass membrane protein</topology>
    </subcellularLocation>
</comment>
<dbReference type="SUPFAM" id="SSF81345">
    <property type="entry name" value="ABC transporter involved in vitamin B12 uptake, BtuC"/>
    <property type="match status" value="1"/>
</dbReference>
<organism evidence="9 12">
    <name type="scientific">Veillonella parvula</name>
    <name type="common">Staphylococcus parvulus</name>
    <dbReference type="NCBI Taxonomy" id="29466"/>
    <lineage>
        <taxon>Bacteria</taxon>
        <taxon>Bacillati</taxon>
        <taxon>Bacillota</taxon>
        <taxon>Negativicutes</taxon>
        <taxon>Veillonellales</taxon>
        <taxon>Veillonellaceae</taxon>
        <taxon>Veillonella</taxon>
    </lineage>
</organism>
<dbReference type="Proteomes" id="UP000778864">
    <property type="component" value="Unassembled WGS sequence"/>
</dbReference>
<keyword evidence="11" id="KW-1185">Reference proteome</keyword>